<dbReference type="InterPro" id="IPR052925">
    <property type="entry name" value="Phage_Integrase-like_Recomb"/>
</dbReference>
<gene>
    <name evidence="4" type="ORF">PEVE_00007405</name>
</gene>
<evidence type="ECO:0000313" key="5">
    <source>
        <dbReference type="Proteomes" id="UP001159427"/>
    </source>
</evidence>
<keyword evidence="2" id="KW-0233">DNA recombination</keyword>
<proteinExistence type="predicted"/>
<sequence length="329" mass="36507">MTILGIELDSVNQVARLPEDKLLALRELIHSWMPRRWCRKRELESLIGHLHHAAKVVWPGRAFLLDYMFVSFLADLIQHSSIKVYLSAVCSLHIEQGFPDPLLNCLRLQRVLRGVKRSQGSPAAQRLPITDSLLLVIHRALDLKLFDHCAFWAACMLGCFGFLRVAEFTVPNLTSFSPAIHLSVADIAVDSRQSPTCLRVRIKASKTDPFRQGCHIHIGLGRAPLCAVHALLAYLSIRGNAPGPLFLLANGQPLSRAILTDWLWQIFSTAGIEGNFSSHSFRIGAATVAARNGIPDHLIQALGRWTSNAYQLYIRTLLEALAGFSGQLA</sequence>
<feature type="domain" description="Tyr recombinase" evidence="3">
    <location>
        <begin position="216"/>
        <end position="308"/>
    </location>
</feature>
<dbReference type="SUPFAM" id="SSF56349">
    <property type="entry name" value="DNA breaking-rejoining enzymes"/>
    <property type="match status" value="1"/>
</dbReference>
<organism evidence="4 5">
    <name type="scientific">Porites evermanni</name>
    <dbReference type="NCBI Taxonomy" id="104178"/>
    <lineage>
        <taxon>Eukaryota</taxon>
        <taxon>Metazoa</taxon>
        <taxon>Cnidaria</taxon>
        <taxon>Anthozoa</taxon>
        <taxon>Hexacorallia</taxon>
        <taxon>Scleractinia</taxon>
        <taxon>Fungiina</taxon>
        <taxon>Poritidae</taxon>
        <taxon>Porites</taxon>
    </lineage>
</organism>
<dbReference type="Gene3D" id="1.10.150.130">
    <property type="match status" value="1"/>
</dbReference>
<dbReference type="Pfam" id="PF00589">
    <property type="entry name" value="Phage_integrase"/>
    <property type="match status" value="1"/>
</dbReference>
<evidence type="ECO:0000256" key="1">
    <source>
        <dbReference type="ARBA" id="ARBA00023125"/>
    </source>
</evidence>
<dbReference type="Gene3D" id="1.10.443.10">
    <property type="entry name" value="Intergrase catalytic core"/>
    <property type="match status" value="1"/>
</dbReference>
<protein>
    <recommendedName>
        <fullName evidence="3">Tyr recombinase domain-containing protein</fullName>
    </recommendedName>
</protein>
<keyword evidence="5" id="KW-1185">Reference proteome</keyword>
<evidence type="ECO:0000259" key="3">
    <source>
        <dbReference type="Pfam" id="PF00589"/>
    </source>
</evidence>
<dbReference type="Proteomes" id="UP001159427">
    <property type="component" value="Unassembled WGS sequence"/>
</dbReference>
<comment type="caution">
    <text evidence="4">The sequence shown here is derived from an EMBL/GenBank/DDBJ whole genome shotgun (WGS) entry which is preliminary data.</text>
</comment>
<keyword evidence="1" id="KW-0238">DNA-binding</keyword>
<evidence type="ECO:0000256" key="2">
    <source>
        <dbReference type="ARBA" id="ARBA00023172"/>
    </source>
</evidence>
<dbReference type="InterPro" id="IPR010998">
    <property type="entry name" value="Integrase_recombinase_N"/>
</dbReference>
<dbReference type="InterPro" id="IPR013762">
    <property type="entry name" value="Integrase-like_cat_sf"/>
</dbReference>
<accession>A0ABN8QW07</accession>
<dbReference type="PANTHER" id="PTHR34605:SF3">
    <property type="entry name" value="P CELL-TYPE AGGLUTINATION PROTEIN MAP4-LIKE-RELATED"/>
    <property type="match status" value="1"/>
</dbReference>
<name>A0ABN8QW07_9CNID</name>
<dbReference type="EMBL" id="CALNXI010001495">
    <property type="protein sequence ID" value="CAH3170712.1"/>
    <property type="molecule type" value="Genomic_DNA"/>
</dbReference>
<dbReference type="InterPro" id="IPR002104">
    <property type="entry name" value="Integrase_catalytic"/>
</dbReference>
<dbReference type="InterPro" id="IPR011010">
    <property type="entry name" value="DNA_brk_join_enz"/>
</dbReference>
<evidence type="ECO:0000313" key="4">
    <source>
        <dbReference type="EMBL" id="CAH3170712.1"/>
    </source>
</evidence>
<dbReference type="PANTHER" id="PTHR34605">
    <property type="entry name" value="PHAGE_INTEGRASE DOMAIN-CONTAINING PROTEIN"/>
    <property type="match status" value="1"/>
</dbReference>
<reference evidence="4 5" key="1">
    <citation type="submission" date="2022-05" db="EMBL/GenBank/DDBJ databases">
        <authorList>
            <consortium name="Genoscope - CEA"/>
            <person name="William W."/>
        </authorList>
    </citation>
    <scope>NUCLEOTIDE SEQUENCE [LARGE SCALE GENOMIC DNA]</scope>
</reference>